<evidence type="ECO:0000313" key="2">
    <source>
        <dbReference type="Proteomes" id="UP000177053"/>
    </source>
</evidence>
<name>A0A1F7X8U8_9BACT</name>
<accession>A0A1F7X8U8</accession>
<sequence length="96" mass="10960">MREKETASEFHIGQSEYEVGQRVQFDTGHDDWIEGEVIDTSPRPKKGLTGILERVTRFHPMIVRIDKNAPTFAGAEVRVSRHGSRIRPKSVNSRTE</sequence>
<protein>
    <submittedName>
        <fullName evidence="1">Uncharacterized protein</fullName>
    </submittedName>
</protein>
<organism evidence="1 2">
    <name type="scientific">Candidatus Woesebacteria bacterium RBG_16_34_12</name>
    <dbReference type="NCBI Taxonomy" id="1802480"/>
    <lineage>
        <taxon>Bacteria</taxon>
        <taxon>Candidatus Woeseibacteriota</taxon>
    </lineage>
</organism>
<reference evidence="1 2" key="1">
    <citation type="journal article" date="2016" name="Nat. Commun.">
        <title>Thousands of microbial genomes shed light on interconnected biogeochemical processes in an aquifer system.</title>
        <authorList>
            <person name="Anantharaman K."/>
            <person name="Brown C.T."/>
            <person name="Hug L.A."/>
            <person name="Sharon I."/>
            <person name="Castelle C.J."/>
            <person name="Probst A.J."/>
            <person name="Thomas B.C."/>
            <person name="Singh A."/>
            <person name="Wilkins M.J."/>
            <person name="Karaoz U."/>
            <person name="Brodie E.L."/>
            <person name="Williams K.H."/>
            <person name="Hubbard S.S."/>
            <person name="Banfield J.F."/>
        </authorList>
    </citation>
    <scope>NUCLEOTIDE SEQUENCE [LARGE SCALE GENOMIC DNA]</scope>
</reference>
<dbReference type="EMBL" id="MGFS01000017">
    <property type="protein sequence ID" value="OGM11421.1"/>
    <property type="molecule type" value="Genomic_DNA"/>
</dbReference>
<comment type="caution">
    <text evidence="1">The sequence shown here is derived from an EMBL/GenBank/DDBJ whole genome shotgun (WGS) entry which is preliminary data.</text>
</comment>
<proteinExistence type="predicted"/>
<gene>
    <name evidence="1" type="ORF">A2Z22_00890</name>
</gene>
<dbReference type="Proteomes" id="UP000177053">
    <property type="component" value="Unassembled WGS sequence"/>
</dbReference>
<evidence type="ECO:0000313" key="1">
    <source>
        <dbReference type="EMBL" id="OGM11421.1"/>
    </source>
</evidence>
<dbReference type="AlphaFoldDB" id="A0A1F7X8U8"/>